<evidence type="ECO:0000313" key="2">
    <source>
        <dbReference type="Proteomes" id="UP001732700"/>
    </source>
</evidence>
<organism evidence="1 2">
    <name type="scientific">Avena sativa</name>
    <name type="common">Oat</name>
    <dbReference type="NCBI Taxonomy" id="4498"/>
    <lineage>
        <taxon>Eukaryota</taxon>
        <taxon>Viridiplantae</taxon>
        <taxon>Streptophyta</taxon>
        <taxon>Embryophyta</taxon>
        <taxon>Tracheophyta</taxon>
        <taxon>Spermatophyta</taxon>
        <taxon>Magnoliopsida</taxon>
        <taxon>Liliopsida</taxon>
        <taxon>Poales</taxon>
        <taxon>Poaceae</taxon>
        <taxon>BOP clade</taxon>
        <taxon>Pooideae</taxon>
        <taxon>Poodae</taxon>
        <taxon>Poeae</taxon>
        <taxon>Poeae Chloroplast Group 1 (Aveneae type)</taxon>
        <taxon>Aveninae</taxon>
        <taxon>Avena</taxon>
    </lineage>
</organism>
<accession>A0ACD5YTU8</accession>
<evidence type="ECO:0000313" key="1">
    <source>
        <dbReference type="EnsemblPlants" id="AVESA.00010b.r2.6AG1040850.1.CDS.1"/>
    </source>
</evidence>
<sequence>MAATTCAYGYGSSSCPTTAPAPAAMVGSPTAARSLQAIDPFGHQRYGHAMLGPIIHGVLMPPPPAPPPPPLPPPPPPLDLHSGARSGHPGSNKATSRDPGLCTEGLGSESSESSGGVDLGDAIEDMEAEQYKGVQHFHDHEETTVPARASGGRRVFPPPISVIGAAGKPWQYLRAHRGDGRLVLREVRIPSRELLQACREDGRLKLHFARQDQQLVDDDQCHGQEVEN</sequence>
<dbReference type="Proteomes" id="UP001732700">
    <property type="component" value="Chromosome 6A"/>
</dbReference>
<reference evidence="1" key="1">
    <citation type="submission" date="2021-05" db="EMBL/GenBank/DDBJ databases">
        <authorList>
            <person name="Scholz U."/>
            <person name="Mascher M."/>
            <person name="Fiebig A."/>
        </authorList>
    </citation>
    <scope>NUCLEOTIDE SEQUENCE [LARGE SCALE GENOMIC DNA]</scope>
</reference>
<keyword evidence="2" id="KW-1185">Reference proteome</keyword>
<reference evidence="1" key="2">
    <citation type="submission" date="2025-09" db="UniProtKB">
        <authorList>
            <consortium name="EnsemblPlants"/>
        </authorList>
    </citation>
    <scope>IDENTIFICATION</scope>
</reference>
<proteinExistence type="predicted"/>
<dbReference type="EnsemblPlants" id="AVESA.00010b.r2.6AG1040850.1">
    <property type="protein sequence ID" value="AVESA.00010b.r2.6AG1040850.1.CDS.1"/>
    <property type="gene ID" value="AVESA.00010b.r2.6AG1040850"/>
</dbReference>
<name>A0ACD5YTU8_AVESA</name>
<protein>
    <submittedName>
        <fullName evidence="1">Uncharacterized protein</fullName>
    </submittedName>
</protein>